<proteinExistence type="predicted"/>
<accession>C3YAR4</accession>
<dbReference type="InterPro" id="IPR001315">
    <property type="entry name" value="CARD"/>
</dbReference>
<evidence type="ECO:0000313" key="4">
    <source>
        <dbReference type="EMBL" id="EEN62812.1"/>
    </source>
</evidence>
<dbReference type="InterPro" id="IPR011029">
    <property type="entry name" value="DEATH-like_dom_sf"/>
</dbReference>
<evidence type="ECO:0000256" key="1">
    <source>
        <dbReference type="SAM" id="MobiDB-lite"/>
    </source>
</evidence>
<dbReference type="GO" id="GO:0042981">
    <property type="term" value="P:regulation of apoptotic process"/>
    <property type="evidence" value="ECO:0007669"/>
    <property type="project" value="InterPro"/>
</dbReference>
<dbReference type="Pfam" id="PF00619">
    <property type="entry name" value="CARD"/>
    <property type="match status" value="1"/>
</dbReference>
<dbReference type="CDD" id="cd01671">
    <property type="entry name" value="CARD"/>
    <property type="match status" value="1"/>
</dbReference>
<dbReference type="PROSITE" id="PS50209">
    <property type="entry name" value="CARD"/>
    <property type="match status" value="1"/>
</dbReference>
<feature type="signal peptide" evidence="2">
    <location>
        <begin position="1"/>
        <end position="19"/>
    </location>
</feature>
<dbReference type="AlphaFoldDB" id="C3YAR4"/>
<evidence type="ECO:0000256" key="2">
    <source>
        <dbReference type="SAM" id="SignalP"/>
    </source>
</evidence>
<feature type="domain" description="CARD" evidence="3">
    <location>
        <begin position="184"/>
        <end position="264"/>
    </location>
</feature>
<dbReference type="EMBL" id="GG666494">
    <property type="protein sequence ID" value="EEN62812.1"/>
    <property type="molecule type" value="Genomic_DNA"/>
</dbReference>
<dbReference type="SUPFAM" id="SSF47986">
    <property type="entry name" value="DEATH domain"/>
    <property type="match status" value="1"/>
</dbReference>
<organism>
    <name type="scientific">Branchiostoma floridae</name>
    <name type="common">Florida lancelet</name>
    <name type="synonym">Amphioxus</name>
    <dbReference type="NCBI Taxonomy" id="7739"/>
    <lineage>
        <taxon>Eukaryota</taxon>
        <taxon>Metazoa</taxon>
        <taxon>Chordata</taxon>
        <taxon>Cephalochordata</taxon>
        <taxon>Leptocardii</taxon>
        <taxon>Amphioxiformes</taxon>
        <taxon>Branchiostomatidae</taxon>
        <taxon>Branchiostoma</taxon>
    </lineage>
</organism>
<gene>
    <name evidence="4" type="ORF">BRAFLDRAFT_82441</name>
</gene>
<dbReference type="InterPro" id="IPR032675">
    <property type="entry name" value="LRR_dom_sf"/>
</dbReference>
<feature type="region of interest" description="Disordered" evidence="1">
    <location>
        <begin position="25"/>
        <end position="51"/>
    </location>
</feature>
<feature type="compositionally biased region" description="Acidic residues" evidence="1">
    <location>
        <begin position="425"/>
        <end position="441"/>
    </location>
</feature>
<dbReference type="Gene3D" id="1.10.533.10">
    <property type="entry name" value="Death Domain, Fas"/>
    <property type="match status" value="2"/>
</dbReference>
<feature type="compositionally biased region" description="Low complexity" evidence="1">
    <location>
        <begin position="29"/>
        <end position="38"/>
    </location>
</feature>
<dbReference type="Gene3D" id="3.80.10.10">
    <property type="entry name" value="Ribonuclease Inhibitor"/>
    <property type="match status" value="1"/>
</dbReference>
<feature type="chain" id="PRO_5002933442" description="CARD domain-containing protein" evidence="2">
    <location>
        <begin position="20"/>
        <end position="692"/>
    </location>
</feature>
<evidence type="ECO:0000259" key="3">
    <source>
        <dbReference type="PROSITE" id="PS50209"/>
    </source>
</evidence>
<name>C3YAR4_BRAFL</name>
<feature type="region of interest" description="Disordered" evidence="1">
    <location>
        <begin position="400"/>
        <end position="445"/>
    </location>
</feature>
<keyword evidence="2" id="KW-0732">Signal</keyword>
<dbReference type="CDD" id="cd01670">
    <property type="entry name" value="Death"/>
    <property type="match status" value="1"/>
</dbReference>
<reference evidence="4" key="1">
    <citation type="journal article" date="2008" name="Nature">
        <title>The amphioxus genome and the evolution of the chordate karyotype.</title>
        <authorList>
            <consortium name="US DOE Joint Genome Institute (JGI-PGF)"/>
            <person name="Putnam N.H."/>
            <person name="Butts T."/>
            <person name="Ferrier D.E.K."/>
            <person name="Furlong R.F."/>
            <person name="Hellsten U."/>
            <person name="Kawashima T."/>
            <person name="Robinson-Rechavi M."/>
            <person name="Shoguchi E."/>
            <person name="Terry A."/>
            <person name="Yu J.-K."/>
            <person name="Benito-Gutierrez E.L."/>
            <person name="Dubchak I."/>
            <person name="Garcia-Fernandez J."/>
            <person name="Gibson-Brown J.J."/>
            <person name="Grigoriev I.V."/>
            <person name="Horton A.C."/>
            <person name="de Jong P.J."/>
            <person name="Jurka J."/>
            <person name="Kapitonov V.V."/>
            <person name="Kohara Y."/>
            <person name="Kuroki Y."/>
            <person name="Lindquist E."/>
            <person name="Lucas S."/>
            <person name="Osoegawa K."/>
            <person name="Pennacchio L.A."/>
            <person name="Salamov A.A."/>
            <person name="Satou Y."/>
            <person name="Sauka-Spengler T."/>
            <person name="Schmutz J."/>
            <person name="Shin-I T."/>
            <person name="Toyoda A."/>
            <person name="Bronner-Fraser M."/>
            <person name="Fujiyama A."/>
            <person name="Holland L.Z."/>
            <person name="Holland P.W.H."/>
            <person name="Satoh N."/>
            <person name="Rokhsar D.S."/>
        </authorList>
    </citation>
    <scope>NUCLEOTIDE SEQUENCE [LARGE SCALE GENOMIC DNA]</scope>
    <source>
        <strain evidence="4">S238N-H82</strain>
        <tissue evidence="4">Testes</tissue>
    </source>
</reference>
<dbReference type="InParanoid" id="C3YAR4"/>
<sequence length="692" mass="77656">MPYMVQILLVLLLVGPGWSWWRQKETGPTTTCSSSSSSDCDRNNRGLSSVPQDLPTGITGLKLMRNTITSLSSSDLSSDEETVLGVGDEHVYVNGDDEKIAADASQAINQYGCEEVVPTHEFNRMVGGEAETDVRTCVSSQLIYGKDSDEAMTTVSAAIYKNNTKQCESGVSHIIYGNDNEVPLSEGNAVRLDVNRPTLLQYISTRSPSQLFDALVAKKALSRRDVHVICSNKETDVDINSALLDTISKKGDDAFKALSEALRKGGSWQGYLADVLEGKGLMIGLTASFKFVASSVSARFHNSWTSLPRELKLPREDLEYCKRENRPIIWLTLTLTLPRELKLSREDLEYCKRENRQVQDKVLNALVRWRRLRTDIYELKEELKEVLVRMKCPDVADQIDEIEDEDPPLPSPKKKHRKSESPLPQEEEPNLPDRDGEDDSGEIGNGRKMKATLQLEHDGGSITISLGRVQVDREDIRTTSLRDTLCYVLENVKVSSRERTKLPQGLEAADESHALASAGVTSEISGLGRDTDNLCPVLGVHVYVTSVQPHLKPFIDVANAALGEMARWQRDVRLKEAVAYLQELGVEVVRVSPHSASSVVFVVLSRSMTSLTSLWEQYRKGYLRRMFQRTLVNERLLRKISRRTVPRINVRNVTVDTYVNEEHYKFSKTRLQMIKDQLAPSDGLARETLRTF</sequence>
<protein>
    <recommendedName>
        <fullName evidence="3">CARD domain-containing protein</fullName>
    </recommendedName>
</protein>